<sequence length="148" mass="17758">MAQENRRYILDPENYKGSIFTSMSDGVHDNYGGRTLEELRIREKNPNLQALTWEEYKPIHEQYENSLCKSFAEITEEEYWEYLEVLPPKRYNGNSFFMGECFSGSLYQFCFKLKGKYYSALRSIFLTNEELMAQIKEFEKSNKRKKYE</sequence>
<gene>
    <name evidence="1" type="ORF">EZS26_001007</name>
</gene>
<dbReference type="AlphaFoldDB" id="A0A5M8P2X9"/>
<reference evidence="1 2" key="1">
    <citation type="submission" date="2019-03" db="EMBL/GenBank/DDBJ databases">
        <title>Single cell metagenomics reveals metabolic interactions within the superorganism composed of flagellate Streblomastix strix and complex community of Bacteroidetes bacteria on its surface.</title>
        <authorList>
            <person name="Treitli S.C."/>
            <person name="Kolisko M."/>
            <person name="Husnik F."/>
            <person name="Keeling P."/>
            <person name="Hampl V."/>
        </authorList>
    </citation>
    <scope>NUCLEOTIDE SEQUENCE [LARGE SCALE GENOMIC DNA]</scope>
    <source>
        <strain evidence="1">St1</strain>
    </source>
</reference>
<dbReference type="EMBL" id="SNRX01000005">
    <property type="protein sequence ID" value="KAA6302837.1"/>
    <property type="molecule type" value="Genomic_DNA"/>
</dbReference>
<evidence type="ECO:0000313" key="1">
    <source>
        <dbReference type="EMBL" id="KAA6302837.1"/>
    </source>
</evidence>
<proteinExistence type="predicted"/>
<name>A0A5M8P2X9_9BACT</name>
<evidence type="ECO:0000313" key="2">
    <source>
        <dbReference type="Proteomes" id="UP000324575"/>
    </source>
</evidence>
<protein>
    <submittedName>
        <fullName evidence="1">Uncharacterized protein</fullName>
    </submittedName>
</protein>
<dbReference type="Proteomes" id="UP000324575">
    <property type="component" value="Unassembled WGS sequence"/>
</dbReference>
<accession>A0A5M8P2X9</accession>
<organism evidence="1 2">
    <name type="scientific">Candidatus Ordinivivax streblomastigis</name>
    <dbReference type="NCBI Taxonomy" id="2540710"/>
    <lineage>
        <taxon>Bacteria</taxon>
        <taxon>Pseudomonadati</taxon>
        <taxon>Bacteroidota</taxon>
        <taxon>Bacteroidia</taxon>
        <taxon>Bacteroidales</taxon>
        <taxon>Candidatus Ordinivivax</taxon>
    </lineage>
</organism>
<comment type="caution">
    <text evidence="1">The sequence shown here is derived from an EMBL/GenBank/DDBJ whole genome shotgun (WGS) entry which is preliminary data.</text>
</comment>